<evidence type="ECO:0000256" key="6">
    <source>
        <dbReference type="ARBA" id="ARBA00022729"/>
    </source>
</evidence>
<evidence type="ECO:0000256" key="7">
    <source>
        <dbReference type="ARBA" id="ARBA00023121"/>
    </source>
</evidence>
<comment type="subcellular location">
    <subcellularLocation>
        <location evidence="1">Secreted</location>
    </subcellularLocation>
</comment>
<gene>
    <name evidence="12" type="ORF">SteCoe_15440</name>
</gene>
<dbReference type="InterPro" id="IPR000566">
    <property type="entry name" value="Lipocln_cytosolic_FA-bd_dom"/>
</dbReference>
<dbReference type="GO" id="GO:0031409">
    <property type="term" value="F:pigment binding"/>
    <property type="evidence" value="ECO:0007669"/>
    <property type="project" value="InterPro"/>
</dbReference>
<keyword evidence="6" id="KW-0732">Signal</keyword>
<keyword evidence="7" id="KW-0446">Lipid-binding</keyword>
<dbReference type="GO" id="GO:0000302">
    <property type="term" value="P:response to reactive oxygen species"/>
    <property type="evidence" value="ECO:0007669"/>
    <property type="project" value="TreeGrafter"/>
</dbReference>
<dbReference type="Pfam" id="PF08212">
    <property type="entry name" value="Lipocalin_2"/>
    <property type="match status" value="1"/>
</dbReference>
<evidence type="ECO:0000256" key="8">
    <source>
        <dbReference type="ARBA" id="ARBA00023157"/>
    </source>
</evidence>
<sequence length="164" mass="18693">MTNWGFCPETSLQSNFQLAPYLGNWYEIVREKNIRFESGDCVSANYTLNTDNTVKVVNTEYVNGTYKSAIGNAYCSSKKSGQCYVKFSNYAPYGDYEVISTDYENYSIVFSCFSIGIVNWKMAWILARSPDFDPTPYLLKLKELGIPEDELYFTSQKNCPGRVA</sequence>
<keyword evidence="5" id="KW-0964">Secreted</keyword>
<keyword evidence="8" id="KW-1015">Disulfide bond</keyword>
<dbReference type="Proteomes" id="UP000187209">
    <property type="component" value="Unassembled WGS sequence"/>
</dbReference>
<organism evidence="12 13">
    <name type="scientific">Stentor coeruleus</name>
    <dbReference type="NCBI Taxonomy" id="5963"/>
    <lineage>
        <taxon>Eukaryota</taxon>
        <taxon>Sar</taxon>
        <taxon>Alveolata</taxon>
        <taxon>Ciliophora</taxon>
        <taxon>Postciliodesmatophora</taxon>
        <taxon>Heterotrichea</taxon>
        <taxon>Heterotrichida</taxon>
        <taxon>Stentoridae</taxon>
        <taxon>Stentor</taxon>
    </lineage>
</organism>
<dbReference type="GO" id="GO:0006629">
    <property type="term" value="P:lipid metabolic process"/>
    <property type="evidence" value="ECO:0007669"/>
    <property type="project" value="TreeGrafter"/>
</dbReference>
<dbReference type="GO" id="GO:0005737">
    <property type="term" value="C:cytoplasm"/>
    <property type="evidence" value="ECO:0007669"/>
    <property type="project" value="TreeGrafter"/>
</dbReference>
<proteinExistence type="inferred from homology"/>
<keyword evidence="9" id="KW-0325">Glycoprotein</keyword>
<comment type="caution">
    <text evidence="12">The sequence shown here is derived from an EMBL/GenBank/DDBJ whole genome shotgun (WGS) entry which is preliminary data.</text>
</comment>
<evidence type="ECO:0000256" key="5">
    <source>
        <dbReference type="ARBA" id="ARBA00022525"/>
    </source>
</evidence>
<evidence type="ECO:0000256" key="9">
    <source>
        <dbReference type="ARBA" id="ARBA00023180"/>
    </source>
</evidence>
<dbReference type="PANTHER" id="PTHR10612">
    <property type="entry name" value="APOLIPOPROTEIN D"/>
    <property type="match status" value="1"/>
</dbReference>
<evidence type="ECO:0000313" key="13">
    <source>
        <dbReference type="Proteomes" id="UP000187209"/>
    </source>
</evidence>
<dbReference type="GO" id="GO:0005576">
    <property type="term" value="C:extracellular region"/>
    <property type="evidence" value="ECO:0007669"/>
    <property type="project" value="UniProtKB-SubCell"/>
</dbReference>
<dbReference type="InterPro" id="IPR003057">
    <property type="entry name" value="Invtbrt_color"/>
</dbReference>
<keyword evidence="4" id="KW-0813">Transport</keyword>
<dbReference type="OrthoDB" id="407799at2759"/>
<dbReference type="PANTHER" id="PTHR10612:SF34">
    <property type="entry name" value="APOLIPOPROTEIN D"/>
    <property type="match status" value="1"/>
</dbReference>
<comment type="similarity">
    <text evidence="2 10">Belongs to the calycin superfamily. Lipocalin family.</text>
</comment>
<evidence type="ECO:0000256" key="1">
    <source>
        <dbReference type="ARBA" id="ARBA00004613"/>
    </source>
</evidence>
<keyword evidence="13" id="KW-1185">Reference proteome</keyword>
<dbReference type="GO" id="GO:0008289">
    <property type="term" value="F:lipid binding"/>
    <property type="evidence" value="ECO:0007669"/>
    <property type="project" value="UniProtKB-KW"/>
</dbReference>
<dbReference type="InterPro" id="IPR022271">
    <property type="entry name" value="Lipocalin_ApoD"/>
</dbReference>
<protein>
    <recommendedName>
        <fullName evidence="3">Apolipoprotein D</fullName>
    </recommendedName>
</protein>
<name>A0A1R2C3N5_9CILI</name>
<evidence type="ECO:0000256" key="3">
    <source>
        <dbReference type="ARBA" id="ARBA00019890"/>
    </source>
</evidence>
<evidence type="ECO:0000259" key="11">
    <source>
        <dbReference type="Pfam" id="PF08212"/>
    </source>
</evidence>
<dbReference type="AlphaFoldDB" id="A0A1R2C3N5"/>
<evidence type="ECO:0000256" key="10">
    <source>
        <dbReference type="PIRNR" id="PIRNR036893"/>
    </source>
</evidence>
<dbReference type="EMBL" id="MPUH01000298">
    <property type="protein sequence ID" value="OMJ83590.1"/>
    <property type="molecule type" value="Genomic_DNA"/>
</dbReference>
<dbReference type="Gene3D" id="2.40.128.20">
    <property type="match status" value="1"/>
</dbReference>
<evidence type="ECO:0000313" key="12">
    <source>
        <dbReference type="EMBL" id="OMJ83590.1"/>
    </source>
</evidence>
<dbReference type="SUPFAM" id="SSF50814">
    <property type="entry name" value="Lipocalins"/>
    <property type="match status" value="1"/>
</dbReference>
<feature type="domain" description="Lipocalin/cytosolic fatty-acid binding" evidence="11">
    <location>
        <begin position="18"/>
        <end position="136"/>
    </location>
</feature>
<evidence type="ECO:0000256" key="4">
    <source>
        <dbReference type="ARBA" id="ARBA00022448"/>
    </source>
</evidence>
<dbReference type="PIRSF" id="PIRSF036893">
    <property type="entry name" value="Lipocalin_ApoD"/>
    <property type="match status" value="1"/>
</dbReference>
<dbReference type="FunFam" id="2.40.128.20:FF:000003">
    <property type="entry name" value="Apolipoprotein D"/>
    <property type="match status" value="1"/>
</dbReference>
<accession>A0A1R2C3N5</accession>
<dbReference type="PRINTS" id="PR01273">
    <property type="entry name" value="INVTBRTCOLOR"/>
</dbReference>
<dbReference type="InterPro" id="IPR012674">
    <property type="entry name" value="Calycin"/>
</dbReference>
<reference evidence="12 13" key="1">
    <citation type="submission" date="2016-11" db="EMBL/GenBank/DDBJ databases">
        <title>The macronuclear genome of Stentor coeruleus: a giant cell with tiny introns.</title>
        <authorList>
            <person name="Slabodnick M."/>
            <person name="Ruby J.G."/>
            <person name="Reiff S.B."/>
            <person name="Swart E.C."/>
            <person name="Gosai S."/>
            <person name="Prabakaran S."/>
            <person name="Witkowska E."/>
            <person name="Larue G.E."/>
            <person name="Fisher S."/>
            <person name="Freeman R.M."/>
            <person name="Gunawardena J."/>
            <person name="Chu W."/>
            <person name="Stover N.A."/>
            <person name="Gregory B.D."/>
            <person name="Nowacki M."/>
            <person name="Derisi J."/>
            <person name="Roy S.W."/>
            <person name="Marshall W.F."/>
            <person name="Sood P."/>
        </authorList>
    </citation>
    <scope>NUCLEOTIDE SEQUENCE [LARGE SCALE GENOMIC DNA]</scope>
    <source>
        <strain evidence="12">WM001</strain>
    </source>
</reference>
<evidence type="ECO:0000256" key="2">
    <source>
        <dbReference type="ARBA" id="ARBA00006889"/>
    </source>
</evidence>